<feature type="transmembrane region" description="Helical" evidence="6">
    <location>
        <begin position="320"/>
        <end position="339"/>
    </location>
</feature>
<evidence type="ECO:0000313" key="9">
    <source>
        <dbReference type="Proteomes" id="UP000681290"/>
    </source>
</evidence>
<feature type="transmembrane region" description="Helical" evidence="6">
    <location>
        <begin position="107"/>
        <end position="126"/>
    </location>
</feature>
<evidence type="ECO:0000256" key="6">
    <source>
        <dbReference type="SAM" id="Phobius"/>
    </source>
</evidence>
<evidence type="ECO:0000256" key="3">
    <source>
        <dbReference type="ARBA" id="ARBA00022692"/>
    </source>
</evidence>
<keyword evidence="5 6" id="KW-0472">Membrane</keyword>
<feature type="transmembrane region" description="Helical" evidence="6">
    <location>
        <begin position="79"/>
        <end position="101"/>
    </location>
</feature>
<comment type="subcellular location">
    <subcellularLocation>
        <location evidence="1">Cell membrane</location>
        <topology evidence="1">Multi-pass membrane protein</topology>
    </subcellularLocation>
</comment>
<dbReference type="PROSITE" id="PS50850">
    <property type="entry name" value="MFS"/>
    <property type="match status" value="1"/>
</dbReference>
<dbReference type="EMBL" id="BOSM01000006">
    <property type="protein sequence ID" value="GIP59713.1"/>
    <property type="molecule type" value="Genomic_DNA"/>
</dbReference>
<dbReference type="Proteomes" id="UP000681290">
    <property type="component" value="Unassembled WGS sequence"/>
</dbReference>
<dbReference type="InterPro" id="IPR020846">
    <property type="entry name" value="MFS_dom"/>
</dbReference>
<keyword evidence="2" id="KW-0813">Transport</keyword>
<dbReference type="Gene3D" id="1.20.1720.10">
    <property type="entry name" value="Multidrug resistance protein D"/>
    <property type="match status" value="1"/>
</dbReference>
<proteinExistence type="predicted"/>
<organism evidence="8 9">
    <name type="scientific">Paenibacillus woosongensis</name>
    <dbReference type="NCBI Taxonomy" id="307580"/>
    <lineage>
        <taxon>Bacteria</taxon>
        <taxon>Bacillati</taxon>
        <taxon>Bacillota</taxon>
        <taxon>Bacilli</taxon>
        <taxon>Bacillales</taxon>
        <taxon>Paenibacillaceae</taxon>
        <taxon>Paenibacillus</taxon>
    </lineage>
</organism>
<dbReference type="Gene3D" id="1.20.1250.20">
    <property type="entry name" value="MFS general substrate transporter like domains"/>
    <property type="match status" value="1"/>
</dbReference>
<feature type="transmembrane region" description="Helical" evidence="6">
    <location>
        <begin position="195"/>
        <end position="213"/>
    </location>
</feature>
<dbReference type="PANTHER" id="PTHR42718:SF9">
    <property type="entry name" value="MAJOR FACILITATOR SUPERFAMILY MULTIDRUG TRANSPORTER MFSC"/>
    <property type="match status" value="1"/>
</dbReference>
<keyword evidence="4 6" id="KW-1133">Transmembrane helix</keyword>
<dbReference type="PANTHER" id="PTHR42718">
    <property type="entry name" value="MAJOR FACILITATOR SUPERFAMILY MULTIDRUG TRANSPORTER MFSC"/>
    <property type="match status" value="1"/>
</dbReference>
<evidence type="ECO:0000313" key="8">
    <source>
        <dbReference type="EMBL" id="GIP59713.1"/>
    </source>
</evidence>
<accession>A0ABQ4MUV4</accession>
<evidence type="ECO:0000256" key="5">
    <source>
        <dbReference type="ARBA" id="ARBA00023136"/>
    </source>
</evidence>
<feature type="transmembrane region" description="Helical" evidence="6">
    <location>
        <begin position="289"/>
        <end position="308"/>
    </location>
</feature>
<name>A0ABQ4MUV4_9BACL</name>
<evidence type="ECO:0000259" key="7">
    <source>
        <dbReference type="PROSITE" id="PS50850"/>
    </source>
</evidence>
<feature type="transmembrane region" description="Helical" evidence="6">
    <location>
        <begin position="12"/>
        <end position="34"/>
    </location>
</feature>
<dbReference type="PRINTS" id="PR01036">
    <property type="entry name" value="TCRTETB"/>
</dbReference>
<dbReference type="Pfam" id="PF07690">
    <property type="entry name" value="MFS_1"/>
    <property type="match status" value="1"/>
</dbReference>
<protein>
    <submittedName>
        <fullName evidence="8">MFS transporter</fullName>
    </submittedName>
</protein>
<keyword evidence="9" id="KW-1185">Reference proteome</keyword>
<dbReference type="SUPFAM" id="SSF103473">
    <property type="entry name" value="MFS general substrate transporter"/>
    <property type="match status" value="1"/>
</dbReference>
<sequence length="468" mass="50532">MKAAFQQQTSEKLIRILAFTLVISVMSATMFNIVLPEIALEFDLSLSQVSWVSSAFLLIYAIGTVTYGRLADTYKLKHLLTFGLLFFALGSMIGLFAQQYWTVLLGRVLQAAGAAVIPATAGIIPVRYFPPESRGRALGIAMTGLALGSGLGPVIAALLVSVVHWRWLFCMPLFTLLALPYYRKYLNDTPGNSSRIDWLGGGLLAGTVALLLLAITNQAWMPAAGCLLLFVLFMTRIHSVPDPFIKPVLFRSKRYSLGLTIAFLATGIGYSLVFLSPQLLAQVNQLEPGLVGFALVPAAAITAVLGRKGGRLADKKGNSFLFYLASALLLACFGLLSTFAGMPPVFIAIILIFGNVGQSFLSIALSNAISLSLPKEQTGVGMGLLAMLNFVSGAIAAGVYAQIVDQGASIRWNPVNSHPSAFVYSNIYLVLAVLHAGILLFYYMQFGRARHAVQKEDNLKRANREELI</sequence>
<feature type="transmembrane region" description="Helical" evidence="6">
    <location>
        <begin position="165"/>
        <end position="183"/>
    </location>
</feature>
<comment type="caution">
    <text evidence="8">The sequence shown here is derived from an EMBL/GenBank/DDBJ whole genome shotgun (WGS) entry which is preliminary data.</text>
</comment>
<feature type="domain" description="Major facilitator superfamily (MFS) profile" evidence="7">
    <location>
        <begin position="13"/>
        <end position="450"/>
    </location>
</feature>
<evidence type="ECO:0000256" key="2">
    <source>
        <dbReference type="ARBA" id="ARBA00022448"/>
    </source>
</evidence>
<keyword evidence="3 6" id="KW-0812">Transmembrane</keyword>
<feature type="transmembrane region" description="Helical" evidence="6">
    <location>
        <begin position="257"/>
        <end position="277"/>
    </location>
</feature>
<feature type="transmembrane region" description="Helical" evidence="6">
    <location>
        <begin position="380"/>
        <end position="401"/>
    </location>
</feature>
<dbReference type="InterPro" id="IPR036259">
    <property type="entry name" value="MFS_trans_sf"/>
</dbReference>
<dbReference type="InterPro" id="IPR011701">
    <property type="entry name" value="MFS"/>
</dbReference>
<reference evidence="8 9" key="1">
    <citation type="submission" date="2021-03" db="EMBL/GenBank/DDBJ databases">
        <title>Antimicrobial resistance genes in bacteria isolated from Japanese honey, and their potential for conferring macrolide and lincosamide resistance in the American foulbrood pathogen Paenibacillus larvae.</title>
        <authorList>
            <person name="Okamoto M."/>
            <person name="Kumagai M."/>
            <person name="Kanamori H."/>
            <person name="Takamatsu D."/>
        </authorList>
    </citation>
    <scope>NUCLEOTIDE SEQUENCE [LARGE SCALE GENOMIC DNA]</scope>
    <source>
        <strain evidence="8 9">J15TS10</strain>
    </source>
</reference>
<feature type="transmembrane region" description="Helical" evidence="6">
    <location>
        <begin position="345"/>
        <end position="368"/>
    </location>
</feature>
<dbReference type="RefSeq" id="WP_213592768.1">
    <property type="nucleotide sequence ID" value="NZ_BOSM01000006.1"/>
</dbReference>
<feature type="transmembrane region" description="Helical" evidence="6">
    <location>
        <begin position="46"/>
        <end position="67"/>
    </location>
</feature>
<dbReference type="CDD" id="cd17321">
    <property type="entry name" value="MFS_MMR_MDR_like"/>
    <property type="match status" value="1"/>
</dbReference>
<evidence type="ECO:0000256" key="4">
    <source>
        <dbReference type="ARBA" id="ARBA00022989"/>
    </source>
</evidence>
<feature type="transmembrane region" description="Helical" evidence="6">
    <location>
        <begin position="138"/>
        <end position="159"/>
    </location>
</feature>
<feature type="transmembrane region" description="Helical" evidence="6">
    <location>
        <begin position="421"/>
        <end position="443"/>
    </location>
</feature>
<evidence type="ECO:0000256" key="1">
    <source>
        <dbReference type="ARBA" id="ARBA00004651"/>
    </source>
</evidence>
<feature type="transmembrane region" description="Helical" evidence="6">
    <location>
        <begin position="219"/>
        <end position="237"/>
    </location>
</feature>
<gene>
    <name evidence="8" type="ORF">J15TS10_35270</name>
</gene>